<protein>
    <submittedName>
        <fullName evidence="2">Uncharacterized protein</fullName>
    </submittedName>
</protein>
<dbReference type="OrthoDB" id="3349377at2759"/>
<keyword evidence="1" id="KW-1133">Transmembrane helix</keyword>
<feature type="transmembrane region" description="Helical" evidence="1">
    <location>
        <begin position="33"/>
        <end position="55"/>
    </location>
</feature>
<name>A0A165E5I2_EXIGL</name>
<sequence>MTMVRYLGLLLLGAIMVIFLSFGSPNSEGDFHAGIFWTFTPITQFAVFWTVEVILQTRIYALYGSRRLAIINGFMFAIEIGVMLVLWLFRPAVNCLDECASVVPFYWLPGSPTAGFML</sequence>
<reference evidence="2 3" key="1">
    <citation type="journal article" date="2016" name="Mol. Biol. Evol.">
        <title>Comparative Genomics of Early-Diverging Mushroom-Forming Fungi Provides Insights into the Origins of Lignocellulose Decay Capabilities.</title>
        <authorList>
            <person name="Nagy L.G."/>
            <person name="Riley R."/>
            <person name="Tritt A."/>
            <person name="Adam C."/>
            <person name="Daum C."/>
            <person name="Floudas D."/>
            <person name="Sun H."/>
            <person name="Yadav J.S."/>
            <person name="Pangilinan J."/>
            <person name="Larsson K.H."/>
            <person name="Matsuura K."/>
            <person name="Barry K."/>
            <person name="Labutti K."/>
            <person name="Kuo R."/>
            <person name="Ohm R.A."/>
            <person name="Bhattacharya S.S."/>
            <person name="Shirouzu T."/>
            <person name="Yoshinaga Y."/>
            <person name="Martin F.M."/>
            <person name="Grigoriev I.V."/>
            <person name="Hibbett D.S."/>
        </authorList>
    </citation>
    <scope>NUCLEOTIDE SEQUENCE [LARGE SCALE GENOMIC DNA]</scope>
    <source>
        <strain evidence="2 3">HHB12029</strain>
    </source>
</reference>
<dbReference type="Proteomes" id="UP000077266">
    <property type="component" value="Unassembled WGS sequence"/>
</dbReference>
<proteinExistence type="predicted"/>
<dbReference type="EMBL" id="KV426166">
    <property type="protein sequence ID" value="KZV86115.1"/>
    <property type="molecule type" value="Genomic_DNA"/>
</dbReference>
<keyword evidence="1" id="KW-0812">Transmembrane</keyword>
<accession>A0A165E5I2</accession>
<gene>
    <name evidence="2" type="ORF">EXIGLDRAFT_231278</name>
</gene>
<evidence type="ECO:0000313" key="2">
    <source>
        <dbReference type="EMBL" id="KZV86115.1"/>
    </source>
</evidence>
<dbReference type="InParanoid" id="A0A165E5I2"/>
<keyword evidence="1" id="KW-0472">Membrane</keyword>
<keyword evidence="3" id="KW-1185">Reference proteome</keyword>
<feature type="transmembrane region" description="Helical" evidence="1">
    <location>
        <begin position="67"/>
        <end position="89"/>
    </location>
</feature>
<evidence type="ECO:0000256" key="1">
    <source>
        <dbReference type="SAM" id="Phobius"/>
    </source>
</evidence>
<organism evidence="2 3">
    <name type="scientific">Exidia glandulosa HHB12029</name>
    <dbReference type="NCBI Taxonomy" id="1314781"/>
    <lineage>
        <taxon>Eukaryota</taxon>
        <taxon>Fungi</taxon>
        <taxon>Dikarya</taxon>
        <taxon>Basidiomycota</taxon>
        <taxon>Agaricomycotina</taxon>
        <taxon>Agaricomycetes</taxon>
        <taxon>Auriculariales</taxon>
        <taxon>Exidiaceae</taxon>
        <taxon>Exidia</taxon>
    </lineage>
</organism>
<evidence type="ECO:0000313" key="3">
    <source>
        <dbReference type="Proteomes" id="UP000077266"/>
    </source>
</evidence>
<dbReference type="AlphaFoldDB" id="A0A165E5I2"/>